<feature type="region of interest" description="Disordered" evidence="1">
    <location>
        <begin position="205"/>
        <end position="241"/>
    </location>
</feature>
<dbReference type="KEGG" id="cvr:CHLNCDRAFT_144074"/>
<dbReference type="RefSeq" id="XP_005848804.1">
    <property type="nucleotide sequence ID" value="XM_005848742.1"/>
</dbReference>
<evidence type="ECO:0000256" key="1">
    <source>
        <dbReference type="SAM" id="MobiDB-lite"/>
    </source>
</evidence>
<dbReference type="PANTHER" id="PTHR12829">
    <property type="entry name" value="N6-ADENOSINE-METHYLTRANSFERASE"/>
    <property type="match status" value="1"/>
</dbReference>
<dbReference type="PANTHER" id="PTHR12829:SF8">
    <property type="entry name" value="CHROMOSOME UNDETERMINED SCAFFOLD_82, WHOLE GENOME SHOTGUN SEQUENCE"/>
    <property type="match status" value="1"/>
</dbReference>
<sequence>MTEDGGRRAKRRCARKYTSTAMPSAIHYVGYVEDDETPEMIMAKFAELERIKVAGKQAQAAQTVAAAGDAPVSGAPVAADAGACAGAAGQDTQQQQQQQQQQDMQQHGAAAAAAAEPPGGTTTAAGGAEAGGGEGQGGLTDEQLLEVFKQTSMFNVRTALQDNEMLLGIDEILEATNERYADEEAVSDDEDMLRAFWSDEDEVSLSDLEDDEAGGRRRRRGGGAGRIARQGSGPGRGPGLQRNAACVRARHNVITAFNPITQALVRRKVRVGSEREELYHVRVPPAPIPVSWGRTVQPYVPLDRRSQRPMAVPVPPALLKAMEEGGRAMDIAPMERCVYREECSIPDADWGGLLPAAGGGHQAVLINPGWECDGRGDAAVQRLARLPMRRLVPKGFVFIFVEKQHVQALCRQMRAWGYCYIENLTWVYLRPNNHILELPSRYTNSSHITLYMFRREGEGKDIELRHQRNPDVTFDCLVGAEGGRRAVPEETFVAIETLLPTGKGRFLELWAPQGVHRPGWTHVVEVGAAES</sequence>
<dbReference type="GO" id="GO:0036396">
    <property type="term" value="C:RNA N6-methyladenosine methyltransferase complex"/>
    <property type="evidence" value="ECO:0007669"/>
    <property type="project" value="TreeGrafter"/>
</dbReference>
<accession>E1ZBU3</accession>
<dbReference type="InterPro" id="IPR007757">
    <property type="entry name" value="MT-A70-like"/>
</dbReference>
<protein>
    <submittedName>
        <fullName evidence="2">Uncharacterized protein</fullName>
    </submittedName>
</protein>
<gene>
    <name evidence="2" type="ORF">CHLNCDRAFT_144074</name>
</gene>
<dbReference type="GeneID" id="17355947"/>
<evidence type="ECO:0000313" key="3">
    <source>
        <dbReference type="Proteomes" id="UP000008141"/>
    </source>
</evidence>
<organism evidence="3">
    <name type="scientific">Chlorella variabilis</name>
    <name type="common">Green alga</name>
    <dbReference type="NCBI Taxonomy" id="554065"/>
    <lineage>
        <taxon>Eukaryota</taxon>
        <taxon>Viridiplantae</taxon>
        <taxon>Chlorophyta</taxon>
        <taxon>core chlorophytes</taxon>
        <taxon>Trebouxiophyceae</taxon>
        <taxon>Chlorellales</taxon>
        <taxon>Chlorellaceae</taxon>
        <taxon>Chlorella clade</taxon>
        <taxon>Chlorella</taxon>
    </lineage>
</organism>
<dbReference type="Proteomes" id="UP000008141">
    <property type="component" value="Unassembled WGS sequence"/>
</dbReference>
<proteinExistence type="predicted"/>
<feature type="region of interest" description="Disordered" evidence="1">
    <location>
        <begin position="88"/>
        <end position="139"/>
    </location>
</feature>
<name>E1ZBU3_CHLVA</name>
<dbReference type="AlphaFoldDB" id="E1ZBU3"/>
<reference evidence="2 3" key="1">
    <citation type="journal article" date="2010" name="Plant Cell">
        <title>The Chlorella variabilis NC64A genome reveals adaptation to photosymbiosis, coevolution with viruses, and cryptic sex.</title>
        <authorList>
            <person name="Blanc G."/>
            <person name="Duncan G."/>
            <person name="Agarkova I."/>
            <person name="Borodovsky M."/>
            <person name="Gurnon J."/>
            <person name="Kuo A."/>
            <person name="Lindquist E."/>
            <person name="Lucas S."/>
            <person name="Pangilinan J."/>
            <person name="Polle J."/>
            <person name="Salamov A."/>
            <person name="Terry A."/>
            <person name="Yamada T."/>
            <person name="Dunigan D.D."/>
            <person name="Grigoriev I.V."/>
            <person name="Claverie J.M."/>
            <person name="Van Etten J.L."/>
        </authorList>
    </citation>
    <scope>NUCLEOTIDE SEQUENCE [LARGE SCALE GENOMIC DNA]</scope>
    <source>
        <strain evidence="2 3">NC64A</strain>
    </source>
</reference>
<dbReference type="eggNOG" id="ENOG502S182">
    <property type="taxonomic scope" value="Eukaryota"/>
</dbReference>
<evidence type="ECO:0000313" key="2">
    <source>
        <dbReference type="EMBL" id="EFN56702.1"/>
    </source>
</evidence>
<dbReference type="STRING" id="554065.E1ZBU3"/>
<keyword evidence="3" id="KW-1185">Reference proteome</keyword>
<dbReference type="GO" id="GO:0005634">
    <property type="term" value="C:nucleus"/>
    <property type="evidence" value="ECO:0007669"/>
    <property type="project" value="TreeGrafter"/>
</dbReference>
<dbReference type="Pfam" id="PF05063">
    <property type="entry name" value="MT-A70"/>
    <property type="match status" value="1"/>
</dbReference>
<dbReference type="OrthoDB" id="426718at2759"/>
<dbReference type="GO" id="GO:0008168">
    <property type="term" value="F:methyltransferase activity"/>
    <property type="evidence" value="ECO:0007669"/>
    <property type="project" value="TreeGrafter"/>
</dbReference>
<dbReference type="OMA" id="MDALELW"/>
<feature type="compositionally biased region" description="Low complexity" evidence="1">
    <location>
        <begin position="88"/>
        <end position="127"/>
    </location>
</feature>
<dbReference type="EMBL" id="GL433841">
    <property type="protein sequence ID" value="EFN56702.1"/>
    <property type="molecule type" value="Genomic_DNA"/>
</dbReference>
<dbReference type="InParanoid" id="E1ZBU3"/>
<feature type="compositionally biased region" description="Gly residues" evidence="1">
    <location>
        <begin position="128"/>
        <end position="138"/>
    </location>
</feature>